<dbReference type="EMBL" id="CM056809">
    <property type="protein sequence ID" value="KAJ8650342.1"/>
    <property type="molecule type" value="Genomic_DNA"/>
</dbReference>
<sequence>MRGATMLPVKNILKKNYRNKGAMGVMTTSVPKKQEDGNLGDGSSADGKTEPIVAFNKPPLPPFLGPLLALSLLEMGSGGDKDS</sequence>
<comment type="caution">
    <text evidence="1">The sequence shown here is derived from an EMBL/GenBank/DDBJ whole genome shotgun (WGS) entry which is preliminary data.</text>
</comment>
<proteinExistence type="predicted"/>
<name>A0ACC2MZH1_PERAE</name>
<reference evidence="1 2" key="1">
    <citation type="journal article" date="2022" name="Hortic Res">
        <title>A haplotype resolved chromosomal level avocado genome allows analysis of novel avocado genes.</title>
        <authorList>
            <person name="Nath O."/>
            <person name="Fletcher S.J."/>
            <person name="Hayward A."/>
            <person name="Shaw L.M."/>
            <person name="Masouleh A.K."/>
            <person name="Furtado A."/>
            <person name="Henry R.J."/>
            <person name="Mitter N."/>
        </authorList>
    </citation>
    <scope>NUCLEOTIDE SEQUENCE [LARGE SCALE GENOMIC DNA]</scope>
    <source>
        <strain evidence="2">cv. Hass</strain>
    </source>
</reference>
<protein>
    <submittedName>
        <fullName evidence="1">Uncharacterized protein</fullName>
    </submittedName>
</protein>
<organism evidence="1 2">
    <name type="scientific">Persea americana</name>
    <name type="common">Avocado</name>
    <dbReference type="NCBI Taxonomy" id="3435"/>
    <lineage>
        <taxon>Eukaryota</taxon>
        <taxon>Viridiplantae</taxon>
        <taxon>Streptophyta</taxon>
        <taxon>Embryophyta</taxon>
        <taxon>Tracheophyta</taxon>
        <taxon>Spermatophyta</taxon>
        <taxon>Magnoliopsida</taxon>
        <taxon>Magnoliidae</taxon>
        <taxon>Laurales</taxon>
        <taxon>Lauraceae</taxon>
        <taxon>Persea</taxon>
    </lineage>
</organism>
<gene>
    <name evidence="1" type="ORF">MRB53_003365</name>
</gene>
<accession>A0ACC2MZH1</accession>
<keyword evidence="2" id="KW-1185">Reference proteome</keyword>
<evidence type="ECO:0000313" key="2">
    <source>
        <dbReference type="Proteomes" id="UP001234297"/>
    </source>
</evidence>
<dbReference type="Proteomes" id="UP001234297">
    <property type="component" value="Chromosome 1"/>
</dbReference>
<evidence type="ECO:0000313" key="1">
    <source>
        <dbReference type="EMBL" id="KAJ8650342.1"/>
    </source>
</evidence>